<name>A0AAV7MYT1_PLEWA</name>
<dbReference type="EMBL" id="JANPWB010000013">
    <property type="protein sequence ID" value="KAJ1108906.1"/>
    <property type="molecule type" value="Genomic_DNA"/>
</dbReference>
<protein>
    <submittedName>
        <fullName evidence="2">Uncharacterized protein</fullName>
    </submittedName>
</protein>
<feature type="region of interest" description="Disordered" evidence="1">
    <location>
        <begin position="1"/>
        <end position="20"/>
    </location>
</feature>
<evidence type="ECO:0000256" key="1">
    <source>
        <dbReference type="SAM" id="MobiDB-lite"/>
    </source>
</evidence>
<organism evidence="2 3">
    <name type="scientific">Pleurodeles waltl</name>
    <name type="common">Iberian ribbed newt</name>
    <dbReference type="NCBI Taxonomy" id="8319"/>
    <lineage>
        <taxon>Eukaryota</taxon>
        <taxon>Metazoa</taxon>
        <taxon>Chordata</taxon>
        <taxon>Craniata</taxon>
        <taxon>Vertebrata</taxon>
        <taxon>Euteleostomi</taxon>
        <taxon>Amphibia</taxon>
        <taxon>Batrachia</taxon>
        <taxon>Caudata</taxon>
        <taxon>Salamandroidea</taxon>
        <taxon>Salamandridae</taxon>
        <taxon>Pleurodelinae</taxon>
        <taxon>Pleurodeles</taxon>
    </lineage>
</organism>
<accession>A0AAV7MYT1</accession>
<comment type="caution">
    <text evidence="2">The sequence shown here is derived from an EMBL/GenBank/DDBJ whole genome shotgun (WGS) entry which is preliminary data.</text>
</comment>
<dbReference type="Proteomes" id="UP001066276">
    <property type="component" value="Chromosome 9"/>
</dbReference>
<gene>
    <name evidence="2" type="ORF">NDU88_006276</name>
</gene>
<evidence type="ECO:0000313" key="3">
    <source>
        <dbReference type="Proteomes" id="UP001066276"/>
    </source>
</evidence>
<sequence length="159" mass="18007">MHEGKYATEQIYGEGEQQDPTLADLVQPSREDCVVLTIYDEKDVSLHVANQVADWFHQCYSNLCTSRTEYNEQATVDYLSHIAMKWLTLAHREHLMAPLHPSEIVAALKDMAGQKVQGTDGLMVAFYKQSKEFLGPYQVFLVRSSNDEDMDVEMSGEAS</sequence>
<keyword evidence="3" id="KW-1185">Reference proteome</keyword>
<dbReference type="AlphaFoldDB" id="A0AAV7MYT1"/>
<reference evidence="2" key="1">
    <citation type="journal article" date="2022" name="bioRxiv">
        <title>Sequencing and chromosome-scale assembly of the giantPleurodeles waltlgenome.</title>
        <authorList>
            <person name="Brown T."/>
            <person name="Elewa A."/>
            <person name="Iarovenko S."/>
            <person name="Subramanian E."/>
            <person name="Araus A.J."/>
            <person name="Petzold A."/>
            <person name="Susuki M."/>
            <person name="Suzuki K.-i.T."/>
            <person name="Hayashi T."/>
            <person name="Toyoda A."/>
            <person name="Oliveira C."/>
            <person name="Osipova E."/>
            <person name="Leigh N.D."/>
            <person name="Simon A."/>
            <person name="Yun M.H."/>
        </authorList>
    </citation>
    <scope>NUCLEOTIDE SEQUENCE</scope>
    <source>
        <strain evidence="2">20211129_DDA</strain>
        <tissue evidence="2">Liver</tissue>
    </source>
</reference>
<evidence type="ECO:0000313" key="2">
    <source>
        <dbReference type="EMBL" id="KAJ1108906.1"/>
    </source>
</evidence>
<proteinExistence type="predicted"/>